<feature type="domain" description="Fibronectin type-III" evidence="5">
    <location>
        <begin position="435"/>
        <end position="538"/>
    </location>
</feature>
<evidence type="ECO:0000313" key="6">
    <source>
        <dbReference type="EMBL" id="MBT0995491.1"/>
    </source>
</evidence>
<keyword evidence="4" id="KW-0812">Transmembrane</keyword>
<dbReference type="SUPFAM" id="SSF49265">
    <property type="entry name" value="Fibronectin type III"/>
    <property type="match status" value="1"/>
</dbReference>
<evidence type="ECO:0000256" key="1">
    <source>
        <dbReference type="ARBA" id="ARBA00023295"/>
    </source>
</evidence>
<dbReference type="RefSeq" id="WP_214352488.1">
    <property type="nucleotide sequence ID" value="NZ_JAHBOH010000002.1"/>
</dbReference>
<gene>
    <name evidence="6" type="ORF">KIN34_14485</name>
</gene>
<feature type="region of interest" description="Disordered" evidence="3">
    <location>
        <begin position="668"/>
        <end position="689"/>
    </location>
</feature>
<dbReference type="InterPro" id="IPR003961">
    <property type="entry name" value="FN3_dom"/>
</dbReference>
<dbReference type="InterPro" id="IPR013783">
    <property type="entry name" value="Ig-like_fold"/>
</dbReference>
<proteinExistence type="predicted"/>
<sequence length="1014" mass="106463">MGLTEKARGRAARPARDAGFTLIEALVAMLITAVVGASFMMALRVAQRDAHALPDRAAQWNATLDVQQALIRDVGRGSRIEVAEDQHLTIYGVYEQTADTTDDLRCIKRDYVVDPTAQTLSVTTTWLGSAKCVTTGAEESKTELLLSYYTGTHTFTYKGESGRTKTTPVEDLASIKLVHWDLETHLPGLIEPQTLGSSQAFEGRAEVTGCAEGTDCAIESVSAPVLELNTAVEGYDQPSVRWSNTSSVTTGYAVYRTVWTTGAASDSKLRLVAQIANPATTTWTDTTLTAGQTASYVVAALDAAGREAMSNSVVTGLRPGKAAAPTATGSTTSIAVTWAAVSGATSYDVYRDGSLVRTGLTNRTFTDSTAAYGWGSSGYGHDHPYRVVAVNTWEQRWTTGIRGSDVAPLGTNVSASFQMKGARAYSSLSAGAVTAPLTPDVTADPNANASNSITWTPSTSWTGNGGTPATSRTITWDLQGRETSEGWADLTSRNASATTYTHTGRTLGDRTLYRARSCNDSGCSPWSDGTANALQRPPVPGCTVTDLTTRQAKVTVVPADMASYATEYDATGGTAAPGNAVTWTGGALQTEKTADKLRADKDQDFKVRTRNASSAFGGWSDWGPCTTKTTQALWMTTTGRAEWVGTLAQTTRTISVKVTSGNATVRTPTLARRDGSTPLAGEDSGAGRACNPASTTQCTADNTWYWDPLADNKTYRVTATVTDGVNDLTDTLDVATVVIDDPIASTDSITTRSVRVSFTAGNGLAAESSIKFGFTTYTGVRAQTIDPLADNSSFSWTATNSDGFNNAWVSGSTSTSRLPTPGVPACVATVVDDTAPGSVRVSGGDQVKLGSSGTVYNGTQTFNNLTAGSYTGYARNFNTDGYNTNFSGFDACPTVTIKSPPPPVPSAPGCTSSAQYAGGPGVTMAIVNFCSVNGASSYEAQIQTWNKPGGLASGWGGDQSRGSLNSPYDTSNGTNYTFTTGIGQTVVSKFQWRVRSVGPSGTSGWAYGPVVDVP</sequence>
<evidence type="ECO:0000256" key="2">
    <source>
        <dbReference type="ARBA" id="ARBA00023326"/>
    </source>
</evidence>
<protein>
    <submittedName>
        <fullName evidence="6">Prepilin-type N-terminal cleavage/methylation domain-containing protein</fullName>
    </submittedName>
</protein>
<dbReference type="EMBL" id="JAHBOH010000002">
    <property type="protein sequence ID" value="MBT0995491.1"/>
    <property type="molecule type" value="Genomic_DNA"/>
</dbReference>
<evidence type="ECO:0000256" key="4">
    <source>
        <dbReference type="SAM" id="Phobius"/>
    </source>
</evidence>
<dbReference type="PROSITE" id="PS00409">
    <property type="entry name" value="PROKAR_NTER_METHYL"/>
    <property type="match status" value="1"/>
</dbReference>
<keyword evidence="7" id="KW-1185">Reference proteome</keyword>
<evidence type="ECO:0000313" key="7">
    <source>
        <dbReference type="Proteomes" id="UP000722125"/>
    </source>
</evidence>
<dbReference type="InterPro" id="IPR012902">
    <property type="entry name" value="N_methyl_site"/>
</dbReference>
<dbReference type="PROSITE" id="PS50853">
    <property type="entry name" value="FN3"/>
    <property type="match status" value="1"/>
</dbReference>
<feature type="region of interest" description="Disordered" evidence="3">
    <location>
        <begin position="449"/>
        <end position="470"/>
    </location>
</feature>
<feature type="transmembrane region" description="Helical" evidence="4">
    <location>
        <begin position="21"/>
        <end position="43"/>
    </location>
</feature>
<keyword evidence="4" id="KW-1133">Transmembrane helix</keyword>
<keyword evidence="1" id="KW-0326">Glycosidase</keyword>
<organism evidence="6 7">
    <name type="scientific">Cellulomonas fulva</name>
    <dbReference type="NCBI Taxonomy" id="2835530"/>
    <lineage>
        <taxon>Bacteria</taxon>
        <taxon>Bacillati</taxon>
        <taxon>Actinomycetota</taxon>
        <taxon>Actinomycetes</taxon>
        <taxon>Micrococcales</taxon>
        <taxon>Cellulomonadaceae</taxon>
        <taxon>Cellulomonas</taxon>
    </lineage>
</organism>
<name>A0ABS5U260_9CELL</name>
<keyword evidence="4" id="KW-0472">Membrane</keyword>
<evidence type="ECO:0000256" key="3">
    <source>
        <dbReference type="SAM" id="MobiDB-lite"/>
    </source>
</evidence>
<keyword evidence="1" id="KW-0378">Hydrolase</keyword>
<dbReference type="Gene3D" id="2.60.40.10">
    <property type="entry name" value="Immunoglobulins"/>
    <property type="match status" value="2"/>
</dbReference>
<dbReference type="Pfam" id="PF07963">
    <property type="entry name" value="N_methyl"/>
    <property type="match status" value="1"/>
</dbReference>
<keyword evidence="2" id="KW-0624">Polysaccharide degradation</keyword>
<accession>A0ABS5U260</accession>
<comment type="caution">
    <text evidence="6">The sequence shown here is derived from an EMBL/GenBank/DDBJ whole genome shotgun (WGS) entry which is preliminary data.</text>
</comment>
<dbReference type="Proteomes" id="UP000722125">
    <property type="component" value="Unassembled WGS sequence"/>
</dbReference>
<keyword evidence="2" id="KW-0119">Carbohydrate metabolism</keyword>
<reference evidence="6 7" key="1">
    <citation type="submission" date="2021-05" db="EMBL/GenBank/DDBJ databases">
        <title>Description of Cellulomonas sp. DKR-3 sp. nov.</title>
        <authorList>
            <person name="Dahal R.H."/>
            <person name="Chaudhary D.K."/>
        </authorList>
    </citation>
    <scope>NUCLEOTIDE SEQUENCE [LARGE SCALE GENOMIC DNA]</scope>
    <source>
        <strain evidence="6 7">DKR-3</strain>
    </source>
</reference>
<evidence type="ECO:0000259" key="5">
    <source>
        <dbReference type="PROSITE" id="PS50853"/>
    </source>
</evidence>
<dbReference type="InterPro" id="IPR036116">
    <property type="entry name" value="FN3_sf"/>
</dbReference>